<feature type="domain" description="AMP-binding enzyme C-terminal" evidence="2">
    <location>
        <begin position="295"/>
        <end position="365"/>
    </location>
</feature>
<dbReference type="AlphaFoldDB" id="A0A0P1IT79"/>
<dbReference type="InterPro" id="IPR000873">
    <property type="entry name" value="AMP-dep_synth/lig_dom"/>
</dbReference>
<dbReference type="RefSeq" id="WP_058315546.1">
    <property type="nucleotide sequence ID" value="NZ_CYTO01000009.1"/>
</dbReference>
<dbReference type="InterPro" id="IPR045851">
    <property type="entry name" value="AMP-bd_C_sf"/>
</dbReference>
<feature type="domain" description="AMP-dependent synthetase/ligase" evidence="1">
    <location>
        <begin position="53"/>
        <end position="246"/>
    </location>
</feature>
<dbReference type="Pfam" id="PF00501">
    <property type="entry name" value="AMP-binding"/>
    <property type="match status" value="1"/>
</dbReference>
<protein>
    <submittedName>
        <fullName evidence="3">Putative acyl--CoA ligase YhfT</fullName>
        <ecNumber evidence="3">6.2.1.-</ecNumber>
    </submittedName>
</protein>
<dbReference type="Gene3D" id="3.40.50.12780">
    <property type="entry name" value="N-terminal domain of ligase-like"/>
    <property type="match status" value="1"/>
</dbReference>
<evidence type="ECO:0000259" key="1">
    <source>
        <dbReference type="Pfam" id="PF00501"/>
    </source>
</evidence>
<evidence type="ECO:0000313" key="3">
    <source>
        <dbReference type="EMBL" id="CUK26682.1"/>
    </source>
</evidence>
<sequence>MRDSTRFSISDQSTILHAGSADVDLLLQAIRDGKTIFAGAELAIRSGDPQRLIVQTAGTTGTPKKIRRTPPSWRASFDANRSLFEITDRDTYAVFGQLSHSLALYGVMEALHLGCDIAILDDISPTRQAKALADFGVSVLYATPTQLRLLLRTKPAKITDIRLVICGGGKMDTSLRKDLGDVIPKAQIIEFFGASETSFITLADQSAPAGSVGRPYPDVSVRIGDDFAAGQVGEIWVKSPYLFEDYESGESAVWDEDYLSIGEMGLLDESGHLFLKGRKKRMVTIADQNVFPEAIEARMLDHPAVSEAAVITPEDALRGHSLVAFVVSSLSEGDIRKLCRETLGPAAVPRDVMFLETLPKLAAGKPDLQTLMKLWQEHRS</sequence>
<reference evidence="4" key="1">
    <citation type="submission" date="2015-09" db="EMBL/GenBank/DDBJ databases">
        <authorList>
            <person name="Rodrigo-Torres Lidia"/>
            <person name="Arahal R.David."/>
        </authorList>
    </citation>
    <scope>NUCLEOTIDE SEQUENCE [LARGE SCALE GENOMIC DNA]</scope>
    <source>
        <strain evidence="4">CECT 5114</strain>
    </source>
</reference>
<dbReference type="Gene3D" id="3.30.300.30">
    <property type="match status" value="1"/>
</dbReference>
<proteinExistence type="predicted"/>
<dbReference type="PANTHER" id="PTHR43767">
    <property type="entry name" value="LONG-CHAIN-FATTY-ACID--COA LIGASE"/>
    <property type="match status" value="1"/>
</dbReference>
<organism evidence="3 4">
    <name type="scientific">Cognatishimia activa</name>
    <dbReference type="NCBI Taxonomy" id="1715691"/>
    <lineage>
        <taxon>Bacteria</taxon>
        <taxon>Pseudomonadati</taxon>
        <taxon>Pseudomonadota</taxon>
        <taxon>Alphaproteobacteria</taxon>
        <taxon>Rhodobacterales</taxon>
        <taxon>Paracoccaceae</taxon>
        <taxon>Cognatishimia</taxon>
    </lineage>
</organism>
<dbReference type="InterPro" id="IPR025110">
    <property type="entry name" value="AMP-bd_C"/>
</dbReference>
<dbReference type="InterPro" id="IPR050237">
    <property type="entry name" value="ATP-dep_AMP-bd_enzyme"/>
</dbReference>
<name>A0A0P1IT79_9RHOB</name>
<evidence type="ECO:0000313" key="4">
    <source>
        <dbReference type="Proteomes" id="UP000051184"/>
    </source>
</evidence>
<dbReference type="Proteomes" id="UP000051184">
    <property type="component" value="Unassembled WGS sequence"/>
</dbReference>
<dbReference type="STRING" id="1715691.TA5113_01327"/>
<dbReference type="Pfam" id="PF13193">
    <property type="entry name" value="AMP-binding_C"/>
    <property type="match status" value="1"/>
</dbReference>
<keyword evidence="3" id="KW-0436">Ligase</keyword>
<dbReference type="PANTHER" id="PTHR43767:SF1">
    <property type="entry name" value="NONRIBOSOMAL PEPTIDE SYNTHASE PES1 (EUROFUNG)-RELATED"/>
    <property type="match status" value="1"/>
</dbReference>
<gene>
    <name evidence="3" type="primary">yhfT</name>
    <name evidence="3" type="ORF">TA5114_02498</name>
</gene>
<dbReference type="InterPro" id="IPR042099">
    <property type="entry name" value="ANL_N_sf"/>
</dbReference>
<dbReference type="GO" id="GO:0016878">
    <property type="term" value="F:acid-thiol ligase activity"/>
    <property type="evidence" value="ECO:0007669"/>
    <property type="project" value="UniProtKB-ARBA"/>
</dbReference>
<keyword evidence="4" id="KW-1185">Reference proteome</keyword>
<dbReference type="SUPFAM" id="SSF56801">
    <property type="entry name" value="Acetyl-CoA synthetase-like"/>
    <property type="match status" value="1"/>
</dbReference>
<accession>A0A0P1IT79</accession>
<dbReference type="EC" id="6.2.1.-" evidence="3"/>
<dbReference type="EMBL" id="CYUE01000020">
    <property type="protein sequence ID" value="CUK26682.1"/>
    <property type="molecule type" value="Genomic_DNA"/>
</dbReference>
<dbReference type="OrthoDB" id="9803968at2"/>
<evidence type="ECO:0000259" key="2">
    <source>
        <dbReference type="Pfam" id="PF13193"/>
    </source>
</evidence>